<dbReference type="InterPro" id="IPR002078">
    <property type="entry name" value="Sigma_54_int"/>
</dbReference>
<dbReference type="InterPro" id="IPR002197">
    <property type="entry name" value="HTH_Fis"/>
</dbReference>
<dbReference type="InterPro" id="IPR025943">
    <property type="entry name" value="Sigma_54_int_dom_ATP-bd_2"/>
</dbReference>
<dbReference type="PROSITE" id="PS50045">
    <property type="entry name" value="SIGMA54_INTERACT_4"/>
    <property type="match status" value="1"/>
</dbReference>
<feature type="modified residue" description="4-aspartylphosphate" evidence="5">
    <location>
        <position position="56"/>
    </location>
</feature>
<dbReference type="Gene3D" id="1.10.8.60">
    <property type="match status" value="1"/>
</dbReference>
<dbReference type="InterPro" id="IPR009057">
    <property type="entry name" value="Homeodomain-like_sf"/>
</dbReference>
<dbReference type="PANTHER" id="PTHR32071:SF113">
    <property type="entry name" value="ALGINATE BIOSYNTHESIS TRANSCRIPTIONAL REGULATORY PROTEIN ALGB"/>
    <property type="match status" value="1"/>
</dbReference>
<dbReference type="InterPro" id="IPR014264">
    <property type="entry name" value="PEP-CTERM_resp_reg"/>
</dbReference>
<dbReference type="GO" id="GO:0005524">
    <property type="term" value="F:ATP binding"/>
    <property type="evidence" value="ECO:0007669"/>
    <property type="project" value="UniProtKB-KW"/>
</dbReference>
<dbReference type="SMART" id="SM00382">
    <property type="entry name" value="AAA"/>
    <property type="match status" value="1"/>
</dbReference>
<feature type="domain" description="Sigma-54 factor interaction" evidence="6">
    <location>
        <begin position="151"/>
        <end position="380"/>
    </location>
</feature>
<dbReference type="Pfam" id="PF00158">
    <property type="entry name" value="Sigma54_activat"/>
    <property type="match status" value="1"/>
</dbReference>
<reference evidence="8" key="1">
    <citation type="journal article" date="2015" name="PeerJ">
        <title>First genomic representation of candidate bacterial phylum KSB3 points to enhanced environmental sensing as a trigger of wastewater bulking.</title>
        <authorList>
            <person name="Sekiguchi Y."/>
            <person name="Ohashi A."/>
            <person name="Parks D.H."/>
            <person name="Yamauchi T."/>
            <person name="Tyson G.W."/>
            <person name="Hugenholtz P."/>
        </authorList>
    </citation>
    <scope>NUCLEOTIDE SEQUENCE [LARGE SCALE GENOMIC DNA]</scope>
</reference>
<dbReference type="PRINTS" id="PR01590">
    <property type="entry name" value="HTHFIS"/>
</dbReference>
<dbReference type="SUPFAM" id="SSF52540">
    <property type="entry name" value="P-loop containing nucleoside triphosphate hydrolases"/>
    <property type="match status" value="1"/>
</dbReference>
<dbReference type="FunFam" id="3.40.50.300:FF:000006">
    <property type="entry name" value="DNA-binding transcriptional regulator NtrC"/>
    <property type="match status" value="1"/>
</dbReference>
<evidence type="ECO:0000256" key="4">
    <source>
        <dbReference type="ARBA" id="ARBA00023163"/>
    </source>
</evidence>
<dbReference type="Pfam" id="PF25601">
    <property type="entry name" value="AAA_lid_14"/>
    <property type="match status" value="1"/>
</dbReference>
<dbReference type="SUPFAM" id="SSF52172">
    <property type="entry name" value="CheY-like"/>
    <property type="match status" value="1"/>
</dbReference>
<feature type="domain" description="Response regulatory" evidence="7">
    <location>
        <begin position="8"/>
        <end position="126"/>
    </location>
</feature>
<dbReference type="EMBL" id="DF820459">
    <property type="protein sequence ID" value="GAK52982.1"/>
    <property type="molecule type" value="Genomic_DNA"/>
</dbReference>
<dbReference type="GO" id="GO:0000160">
    <property type="term" value="P:phosphorelay signal transduction system"/>
    <property type="evidence" value="ECO:0007669"/>
    <property type="project" value="InterPro"/>
</dbReference>
<keyword evidence="5" id="KW-0597">Phosphoprotein</keyword>
<dbReference type="PROSITE" id="PS00675">
    <property type="entry name" value="SIGMA54_INTERACT_1"/>
    <property type="match status" value="1"/>
</dbReference>
<dbReference type="GO" id="GO:0006355">
    <property type="term" value="P:regulation of DNA-templated transcription"/>
    <property type="evidence" value="ECO:0007669"/>
    <property type="project" value="InterPro"/>
</dbReference>
<dbReference type="AlphaFoldDB" id="A0A0S6W4S1"/>
<accession>A0A0S6W4S1</accession>
<dbReference type="InterPro" id="IPR058031">
    <property type="entry name" value="AAA_lid_NorR"/>
</dbReference>
<dbReference type="GO" id="GO:0043565">
    <property type="term" value="F:sequence-specific DNA binding"/>
    <property type="evidence" value="ECO:0007669"/>
    <property type="project" value="InterPro"/>
</dbReference>
<keyword evidence="4" id="KW-0804">Transcription</keyword>
<dbReference type="Gene3D" id="1.10.10.60">
    <property type="entry name" value="Homeodomain-like"/>
    <property type="match status" value="1"/>
</dbReference>
<name>A0A0S6W4S1_9BACT</name>
<dbReference type="Pfam" id="PF00072">
    <property type="entry name" value="Response_reg"/>
    <property type="match status" value="1"/>
</dbReference>
<dbReference type="Gene3D" id="3.40.50.300">
    <property type="entry name" value="P-loop containing nucleotide triphosphate hydrolases"/>
    <property type="match status" value="1"/>
</dbReference>
<keyword evidence="3" id="KW-0805">Transcription regulation</keyword>
<dbReference type="Proteomes" id="UP000030700">
    <property type="component" value="Unassembled WGS sequence"/>
</dbReference>
<dbReference type="CDD" id="cd00009">
    <property type="entry name" value="AAA"/>
    <property type="match status" value="1"/>
</dbReference>
<dbReference type="Gene3D" id="3.40.50.2300">
    <property type="match status" value="1"/>
</dbReference>
<dbReference type="PANTHER" id="PTHR32071">
    <property type="entry name" value="TRANSCRIPTIONAL REGULATORY PROTEIN"/>
    <property type="match status" value="1"/>
</dbReference>
<proteinExistence type="predicted"/>
<evidence type="ECO:0000256" key="1">
    <source>
        <dbReference type="ARBA" id="ARBA00022741"/>
    </source>
</evidence>
<dbReference type="STRING" id="1499966.U14_04241"/>
<organism evidence="8">
    <name type="scientific">Candidatus Moduliflexus flocculans</name>
    <dbReference type="NCBI Taxonomy" id="1499966"/>
    <lineage>
        <taxon>Bacteria</taxon>
        <taxon>Candidatus Moduliflexota</taxon>
        <taxon>Candidatus Moduliflexia</taxon>
        <taxon>Candidatus Moduliflexales</taxon>
        <taxon>Candidatus Moduliflexaceae</taxon>
    </lineage>
</organism>
<evidence type="ECO:0000313" key="9">
    <source>
        <dbReference type="Proteomes" id="UP000030700"/>
    </source>
</evidence>
<dbReference type="PROSITE" id="PS50110">
    <property type="entry name" value="RESPONSE_REGULATORY"/>
    <property type="match status" value="1"/>
</dbReference>
<dbReference type="InterPro" id="IPR027417">
    <property type="entry name" value="P-loop_NTPase"/>
</dbReference>
<evidence type="ECO:0000256" key="3">
    <source>
        <dbReference type="ARBA" id="ARBA00023015"/>
    </source>
</evidence>
<evidence type="ECO:0000259" key="6">
    <source>
        <dbReference type="PROSITE" id="PS50045"/>
    </source>
</evidence>
<evidence type="ECO:0000256" key="5">
    <source>
        <dbReference type="PROSITE-ProRule" id="PRU00169"/>
    </source>
</evidence>
<evidence type="ECO:0000313" key="8">
    <source>
        <dbReference type="EMBL" id="GAK52982.1"/>
    </source>
</evidence>
<dbReference type="NCBIfam" id="TIGR02915">
    <property type="entry name" value="PEP_resp_reg"/>
    <property type="match status" value="1"/>
</dbReference>
<dbReference type="InterPro" id="IPR011006">
    <property type="entry name" value="CheY-like_superfamily"/>
</dbReference>
<sequence>MEQDKKRVILTVDDDANIRKQMKWALAKEYEVFQAEDRASAIKICQEALPGVITLDLGLPPDADGSSEGLKTLEEILRLKPKTKVIVITGNQEKSIALKAIELGAYDFQNKPVDLEELRVVLRRAYSVHDLEEELIRLRSQKEREHVFEGIIGESAAIKHIFTIIEKVATTDASVLVTGESGVGKELIAQAIHSRSLRRDKPFIPINCAAIPETLLESELFGYERGAFTGANAQKVGKLELAHEGTLFLDEMGELGQPLQAKLLRFLQDQMIERIGGKKLIQLDVRVIAATNRNLEEEIKTSQFREDLFFRLNEIHIHVPPLRQREGDALLLANLFLHRFAQENNRQIKGFSTDAQKLILDYAWPGNVRELRSRVKRAVVMSDDTMIRPEDLDIRANTQPLTLKEAREQLEYKLISEALDRNQGNISQASKELAITRPTLHDLMKKYSITKGDFSG</sequence>
<dbReference type="PROSITE" id="PS00676">
    <property type="entry name" value="SIGMA54_INTERACT_2"/>
    <property type="match status" value="1"/>
</dbReference>
<evidence type="ECO:0000259" key="7">
    <source>
        <dbReference type="PROSITE" id="PS50110"/>
    </source>
</evidence>
<dbReference type="Pfam" id="PF02954">
    <property type="entry name" value="HTH_8"/>
    <property type="match status" value="1"/>
</dbReference>
<dbReference type="SMART" id="SM00448">
    <property type="entry name" value="REC"/>
    <property type="match status" value="1"/>
</dbReference>
<keyword evidence="1" id="KW-0547">Nucleotide-binding</keyword>
<evidence type="ECO:0000256" key="2">
    <source>
        <dbReference type="ARBA" id="ARBA00022840"/>
    </source>
</evidence>
<gene>
    <name evidence="8" type="ORF">U14_04241</name>
</gene>
<keyword evidence="2" id="KW-0067">ATP-binding</keyword>
<keyword evidence="9" id="KW-1185">Reference proteome</keyword>
<dbReference type="HOGENOM" id="CLU_000445_0_6_0"/>
<dbReference type="SUPFAM" id="SSF46689">
    <property type="entry name" value="Homeodomain-like"/>
    <property type="match status" value="1"/>
</dbReference>
<dbReference type="InterPro" id="IPR003593">
    <property type="entry name" value="AAA+_ATPase"/>
</dbReference>
<dbReference type="InterPro" id="IPR001789">
    <property type="entry name" value="Sig_transdc_resp-reg_receiver"/>
</dbReference>
<protein>
    <submittedName>
        <fullName evidence="8">Acetoacetate metabolism regulatory protein atoC</fullName>
    </submittedName>
</protein>
<dbReference type="InterPro" id="IPR025662">
    <property type="entry name" value="Sigma_54_int_dom_ATP-bd_1"/>
</dbReference>